<dbReference type="PROSITE" id="PS50043">
    <property type="entry name" value="HTH_LUXR_2"/>
    <property type="match status" value="1"/>
</dbReference>
<evidence type="ECO:0000256" key="2">
    <source>
        <dbReference type="ARBA" id="ARBA00023125"/>
    </source>
</evidence>
<dbReference type="Proteomes" id="UP000180166">
    <property type="component" value="Chromosome"/>
</dbReference>
<name>A0ABC8ANQ9_9NOCA</name>
<sequence length="363" mass="39396">MASPEGLTSAVERICRTVSGAVAIECAIADLLRASIGFDAWCAITLDPASLLPTGGYHEQGVPFELASRLLEIEVRGGDAMTWPAMIRAGERVATLDRATGGDRELSQRYREVLVPAGMGHELRATFTTPSGIWGALVLLRSADSRDFTAADMRAIEESTAGVATALRREMVLTDIAKADSIDGPGLVMLDDSMSMIDATRAGLMWLSEFDDSTDPLRQLPVALTMIAHRVQASAMPVRTRVRTRTGRWLTLHADRLTDAPQCISVIIEPARPVEIAELIADAYGLTPREREVVRLLSGGCTRQEIARALALSAHTVDDHVKRIFGKLEVRSRAELAAKLFHDQHAPRLAAEVPVGASGWFIR</sequence>
<dbReference type="InterPro" id="IPR000792">
    <property type="entry name" value="Tscrpt_reg_LuxR_C"/>
</dbReference>
<dbReference type="RefSeq" id="WP_033091143.1">
    <property type="nucleotide sequence ID" value="NZ_AP017900.1"/>
</dbReference>
<dbReference type="CDD" id="cd06170">
    <property type="entry name" value="LuxR_C_like"/>
    <property type="match status" value="1"/>
</dbReference>
<reference evidence="5 6" key="1">
    <citation type="submission" date="2016-10" db="EMBL/GenBank/DDBJ databases">
        <title>Genome sequence of Nocardia seriolae strain EM150506, isolated from Anguila japonica.</title>
        <authorList>
            <person name="Han H.-J."/>
        </authorList>
    </citation>
    <scope>NUCLEOTIDE SEQUENCE [LARGE SCALE GENOMIC DNA]</scope>
    <source>
        <strain evidence="5 6">EM150506</strain>
    </source>
</reference>
<dbReference type="GO" id="GO:0003677">
    <property type="term" value="F:DNA binding"/>
    <property type="evidence" value="ECO:0007669"/>
    <property type="project" value="UniProtKB-KW"/>
</dbReference>
<feature type="domain" description="HTH luxR-type" evidence="4">
    <location>
        <begin position="279"/>
        <end position="344"/>
    </location>
</feature>
<dbReference type="PANTHER" id="PTHR44688">
    <property type="entry name" value="DNA-BINDING TRANSCRIPTIONAL ACTIVATOR DEVR_DOSR"/>
    <property type="match status" value="1"/>
</dbReference>
<dbReference type="GeneID" id="93370513"/>
<dbReference type="AlphaFoldDB" id="A0ABC8ANQ9"/>
<keyword evidence="2" id="KW-0238">DNA-binding</keyword>
<dbReference type="PANTHER" id="PTHR44688:SF16">
    <property type="entry name" value="DNA-BINDING TRANSCRIPTIONAL ACTIVATOR DEVR_DOSR"/>
    <property type="match status" value="1"/>
</dbReference>
<dbReference type="InterPro" id="IPR036388">
    <property type="entry name" value="WH-like_DNA-bd_sf"/>
</dbReference>
<evidence type="ECO:0000313" key="5">
    <source>
        <dbReference type="EMBL" id="APA95770.1"/>
    </source>
</evidence>
<evidence type="ECO:0000256" key="3">
    <source>
        <dbReference type="ARBA" id="ARBA00023163"/>
    </source>
</evidence>
<accession>A0ABC8ANQ9</accession>
<proteinExistence type="predicted"/>
<dbReference type="SUPFAM" id="SSF46894">
    <property type="entry name" value="C-terminal effector domain of the bipartite response regulators"/>
    <property type="match status" value="1"/>
</dbReference>
<dbReference type="Pfam" id="PF00196">
    <property type="entry name" value="GerE"/>
    <property type="match status" value="1"/>
</dbReference>
<evidence type="ECO:0000256" key="1">
    <source>
        <dbReference type="ARBA" id="ARBA00023015"/>
    </source>
</evidence>
<dbReference type="EMBL" id="CP017839">
    <property type="protein sequence ID" value="APA95770.1"/>
    <property type="molecule type" value="Genomic_DNA"/>
</dbReference>
<keyword evidence="3" id="KW-0804">Transcription</keyword>
<dbReference type="KEGG" id="nsr:NS506_01701"/>
<dbReference type="InterPro" id="IPR016032">
    <property type="entry name" value="Sig_transdc_resp-reg_C-effctor"/>
</dbReference>
<organism evidence="5 6">
    <name type="scientific">Nocardia seriolae</name>
    <dbReference type="NCBI Taxonomy" id="37332"/>
    <lineage>
        <taxon>Bacteria</taxon>
        <taxon>Bacillati</taxon>
        <taxon>Actinomycetota</taxon>
        <taxon>Actinomycetes</taxon>
        <taxon>Mycobacteriales</taxon>
        <taxon>Nocardiaceae</taxon>
        <taxon>Nocardia</taxon>
    </lineage>
</organism>
<protein>
    <recommendedName>
        <fullName evidence="4">HTH luxR-type domain-containing protein</fullName>
    </recommendedName>
</protein>
<dbReference type="PRINTS" id="PR00038">
    <property type="entry name" value="HTHLUXR"/>
</dbReference>
<evidence type="ECO:0000313" key="6">
    <source>
        <dbReference type="Proteomes" id="UP000180166"/>
    </source>
</evidence>
<evidence type="ECO:0000259" key="4">
    <source>
        <dbReference type="PROSITE" id="PS50043"/>
    </source>
</evidence>
<dbReference type="SMART" id="SM00421">
    <property type="entry name" value="HTH_LUXR"/>
    <property type="match status" value="1"/>
</dbReference>
<gene>
    <name evidence="5" type="ORF">NS506_01701</name>
</gene>
<dbReference type="Gene3D" id="1.10.10.10">
    <property type="entry name" value="Winged helix-like DNA-binding domain superfamily/Winged helix DNA-binding domain"/>
    <property type="match status" value="1"/>
</dbReference>
<keyword evidence="1" id="KW-0805">Transcription regulation</keyword>